<proteinExistence type="predicted"/>
<dbReference type="Proteomes" id="UP001630127">
    <property type="component" value="Unassembled WGS sequence"/>
</dbReference>
<comment type="caution">
    <text evidence="1">The sequence shown here is derived from an EMBL/GenBank/DDBJ whole genome shotgun (WGS) entry which is preliminary data.</text>
</comment>
<dbReference type="EMBL" id="JBJUIK010000013">
    <property type="protein sequence ID" value="KAL3506944.1"/>
    <property type="molecule type" value="Genomic_DNA"/>
</dbReference>
<sequence>MVAQEVQLGLKRKIQLKLGGFRRPPQISLEAYLQAIFEEDLKRMLELSEDFGDVAWIDLSCCPMETEKKITKTSFDPGGFILEMEKGNSNDDSNEFGNLSANMVKGVGCDETDGELEVRIEANKVFDAIPEISINGFESRN</sequence>
<gene>
    <name evidence="1" type="ORF">ACH5RR_032326</name>
</gene>
<keyword evidence="2" id="KW-1185">Reference proteome</keyword>
<organism evidence="1 2">
    <name type="scientific">Cinchona calisaya</name>
    <dbReference type="NCBI Taxonomy" id="153742"/>
    <lineage>
        <taxon>Eukaryota</taxon>
        <taxon>Viridiplantae</taxon>
        <taxon>Streptophyta</taxon>
        <taxon>Embryophyta</taxon>
        <taxon>Tracheophyta</taxon>
        <taxon>Spermatophyta</taxon>
        <taxon>Magnoliopsida</taxon>
        <taxon>eudicotyledons</taxon>
        <taxon>Gunneridae</taxon>
        <taxon>Pentapetalae</taxon>
        <taxon>asterids</taxon>
        <taxon>lamiids</taxon>
        <taxon>Gentianales</taxon>
        <taxon>Rubiaceae</taxon>
        <taxon>Cinchonoideae</taxon>
        <taxon>Cinchoneae</taxon>
        <taxon>Cinchona</taxon>
    </lineage>
</organism>
<reference evidence="1 2" key="1">
    <citation type="submission" date="2024-11" db="EMBL/GenBank/DDBJ databases">
        <title>A near-complete genome assembly of Cinchona calisaya.</title>
        <authorList>
            <person name="Lian D.C."/>
            <person name="Zhao X.W."/>
            <person name="Wei L."/>
        </authorList>
    </citation>
    <scope>NUCLEOTIDE SEQUENCE [LARGE SCALE GENOMIC DNA]</scope>
    <source>
        <tissue evidence="1">Nenye</tissue>
    </source>
</reference>
<evidence type="ECO:0000313" key="2">
    <source>
        <dbReference type="Proteomes" id="UP001630127"/>
    </source>
</evidence>
<accession>A0ABD2YKD8</accession>
<protein>
    <submittedName>
        <fullName evidence="1">Uncharacterized protein</fullName>
    </submittedName>
</protein>
<name>A0ABD2YKD8_9GENT</name>
<dbReference type="AlphaFoldDB" id="A0ABD2YKD8"/>
<evidence type="ECO:0000313" key="1">
    <source>
        <dbReference type="EMBL" id="KAL3506944.1"/>
    </source>
</evidence>